<evidence type="ECO:0000313" key="12">
    <source>
        <dbReference type="EMBL" id="QUN06052.1"/>
    </source>
</evidence>
<evidence type="ECO:0000256" key="5">
    <source>
        <dbReference type="ARBA" id="ARBA00022475"/>
    </source>
</evidence>
<accession>A0ABX7YTP6</accession>
<keyword evidence="8" id="KW-0653">Protein transport</keyword>
<reference evidence="12 13" key="1">
    <citation type="submission" date="2021-04" db="EMBL/GenBank/DDBJ databases">
        <title>Novel species identification of genus Shewanella.</title>
        <authorList>
            <person name="Liu G."/>
        </authorList>
    </citation>
    <scope>NUCLEOTIDE SEQUENCE [LARGE SCALE GENOMIC DNA]</scope>
    <source>
        <strain evidence="12 13">FJAT-54481</strain>
    </source>
</reference>
<keyword evidence="7 11" id="KW-0812">Transmembrane</keyword>
<dbReference type="Pfam" id="PF01203">
    <property type="entry name" value="T2SSN"/>
    <property type="match status" value="1"/>
</dbReference>
<sequence length="253" mass="27132">MKLISKVAIGIVIYLIFMVVLFPARIAAALAPLPAGIKLSGVSGSLWNGQAQLVNIGPRQLEQLQWQLSPWALLTGTVKAQIQIGSRASAVNGKGLVSWSAKGVSAKNLRLDAPIGFLVGGSKLPLHTVLSGDISLNLDIAEQGLPWCAALNGKLFLNQFDLKNQFGDYPLGNIEFGLQCVQGQLQLATDDEKNTIGVAGTVLLKDKMQMEVNGRMRRTDSQSQDLQQSLVLLGKPDASGNYPIKYNGRIPGM</sequence>
<keyword evidence="9 11" id="KW-0472">Membrane</keyword>
<evidence type="ECO:0000256" key="3">
    <source>
        <dbReference type="ARBA" id="ARBA00021563"/>
    </source>
</evidence>
<comment type="subcellular location">
    <subcellularLocation>
        <location evidence="1">Cell inner membrane</location>
    </subcellularLocation>
</comment>
<keyword evidence="6" id="KW-0997">Cell inner membrane</keyword>
<proteinExistence type="inferred from homology"/>
<evidence type="ECO:0000256" key="7">
    <source>
        <dbReference type="ARBA" id="ARBA00022692"/>
    </source>
</evidence>
<keyword evidence="4" id="KW-0813">Transport</keyword>
<organism evidence="12 13">
    <name type="scientific">Shewanella yunxiaonensis</name>
    <dbReference type="NCBI Taxonomy" id="2829809"/>
    <lineage>
        <taxon>Bacteria</taxon>
        <taxon>Pseudomonadati</taxon>
        <taxon>Pseudomonadota</taxon>
        <taxon>Gammaproteobacteria</taxon>
        <taxon>Alteromonadales</taxon>
        <taxon>Shewanellaceae</taxon>
        <taxon>Shewanella</taxon>
    </lineage>
</organism>
<keyword evidence="13" id="KW-1185">Reference proteome</keyword>
<dbReference type="EMBL" id="CP073587">
    <property type="protein sequence ID" value="QUN06052.1"/>
    <property type="molecule type" value="Genomic_DNA"/>
</dbReference>
<evidence type="ECO:0000256" key="4">
    <source>
        <dbReference type="ARBA" id="ARBA00022448"/>
    </source>
</evidence>
<dbReference type="InterPro" id="IPR022792">
    <property type="entry name" value="T2SS_protein-GspN"/>
</dbReference>
<evidence type="ECO:0000256" key="9">
    <source>
        <dbReference type="ARBA" id="ARBA00023136"/>
    </source>
</evidence>
<evidence type="ECO:0000256" key="6">
    <source>
        <dbReference type="ARBA" id="ARBA00022519"/>
    </source>
</evidence>
<evidence type="ECO:0000313" key="13">
    <source>
        <dbReference type="Proteomes" id="UP000679575"/>
    </source>
</evidence>
<evidence type="ECO:0000256" key="8">
    <source>
        <dbReference type="ARBA" id="ARBA00022927"/>
    </source>
</evidence>
<evidence type="ECO:0000256" key="10">
    <source>
        <dbReference type="ARBA" id="ARBA00030772"/>
    </source>
</evidence>
<keyword evidence="5" id="KW-1003">Cell membrane</keyword>
<gene>
    <name evidence="12" type="ORF">KDN34_00750</name>
</gene>
<keyword evidence="11" id="KW-1133">Transmembrane helix</keyword>
<comment type="similarity">
    <text evidence="2">Belongs to the GSP N family.</text>
</comment>
<name>A0ABX7YTP6_9GAMM</name>
<evidence type="ECO:0000256" key="11">
    <source>
        <dbReference type="SAM" id="Phobius"/>
    </source>
</evidence>
<evidence type="ECO:0000256" key="2">
    <source>
        <dbReference type="ARBA" id="ARBA00007208"/>
    </source>
</evidence>
<protein>
    <recommendedName>
        <fullName evidence="3">Type II secretion system protein N</fullName>
    </recommendedName>
    <alternativeName>
        <fullName evidence="10">General secretion pathway protein N</fullName>
    </alternativeName>
</protein>
<feature type="transmembrane region" description="Helical" evidence="11">
    <location>
        <begin position="7"/>
        <end position="30"/>
    </location>
</feature>
<dbReference type="RefSeq" id="WP_212595077.1">
    <property type="nucleotide sequence ID" value="NZ_CP073587.1"/>
</dbReference>
<dbReference type="Proteomes" id="UP000679575">
    <property type="component" value="Chromosome"/>
</dbReference>
<evidence type="ECO:0000256" key="1">
    <source>
        <dbReference type="ARBA" id="ARBA00004533"/>
    </source>
</evidence>